<keyword evidence="2" id="KW-0964">Secreted</keyword>
<reference evidence="6" key="1">
    <citation type="submission" date="2022-03" db="EMBL/GenBank/DDBJ databases">
        <authorList>
            <person name="Martin C."/>
        </authorList>
    </citation>
    <scope>NUCLEOTIDE SEQUENCE</scope>
</reference>
<accession>A0A8J1TX11</accession>
<keyword evidence="7" id="KW-1185">Reference proteome</keyword>
<evidence type="ECO:0000256" key="1">
    <source>
        <dbReference type="ARBA" id="ARBA00004613"/>
    </source>
</evidence>
<proteinExistence type="predicted"/>
<dbReference type="InterPro" id="IPR025155">
    <property type="entry name" value="WxxW_domain"/>
</dbReference>
<dbReference type="PANTHER" id="PTHR15031">
    <property type="entry name" value="CARTILAGE INTERMEDIATE LAYER PROTEIN CLIP"/>
    <property type="match status" value="1"/>
</dbReference>
<evidence type="ECO:0000256" key="2">
    <source>
        <dbReference type="ARBA" id="ARBA00022525"/>
    </source>
</evidence>
<protein>
    <recommendedName>
        <fullName evidence="5">WxxW domain-containing protein</fullName>
    </recommendedName>
</protein>
<organism evidence="6 7">
    <name type="scientific">Owenia fusiformis</name>
    <name type="common">Polychaete worm</name>
    <dbReference type="NCBI Taxonomy" id="6347"/>
    <lineage>
        <taxon>Eukaryota</taxon>
        <taxon>Metazoa</taxon>
        <taxon>Spiralia</taxon>
        <taxon>Lophotrochozoa</taxon>
        <taxon>Annelida</taxon>
        <taxon>Polychaeta</taxon>
        <taxon>Sedentaria</taxon>
        <taxon>Canalipalpata</taxon>
        <taxon>Sabellida</taxon>
        <taxon>Oweniida</taxon>
        <taxon>Oweniidae</taxon>
        <taxon>Owenia</taxon>
    </lineage>
</organism>
<sequence length="332" mass="37175">MQSLIIYLIVVVVFTVEAKDCDDHGYCPSKWYCKDGKCAKMIKPPGACDRSVECIGGSHCESVGWSEWLNQDKPSGKGDYELTEDFREEGMLTCDNPTAIECRTVETHIPAAETGQVFDTSTNCTVEGGLGCTNNQQEAGSRCQNYEVRYYCSDKRCTERCRADADCLMYKGGRKKYCTSGGLVTLVKGYCEPQKVDGEACSRHQECQKKRFCKNAICKEAEEAVTCHISCVGPNPKNPQRIKVGDNVYVTYSCIFVRQGPQGPMYIEAELILHRKFIVESGNGTSPLTLSGHHTELIKLPGIYTYEIRGVMKNCINHRKYCSWGKRCVIYV</sequence>
<dbReference type="Proteomes" id="UP000749559">
    <property type="component" value="Unassembled WGS sequence"/>
</dbReference>
<comment type="caution">
    <text evidence="6">The sequence shown here is derived from an EMBL/GenBank/DDBJ whole genome shotgun (WGS) entry which is preliminary data.</text>
</comment>
<comment type="subcellular location">
    <subcellularLocation>
        <location evidence="1">Secreted</location>
    </subcellularLocation>
</comment>
<dbReference type="InterPro" id="IPR039675">
    <property type="entry name" value="CILP1/CILP2"/>
</dbReference>
<feature type="domain" description="WxxW" evidence="5">
    <location>
        <begin position="65"/>
        <end position="152"/>
    </location>
</feature>
<keyword evidence="4" id="KW-0325">Glycoprotein</keyword>
<dbReference type="PANTHER" id="PTHR15031:SF6">
    <property type="entry name" value="CARTILAGE INTERMEDIATE LAYER PROTEIN 1-LIKE ISOFORM X1"/>
    <property type="match status" value="1"/>
</dbReference>
<keyword evidence="3" id="KW-0732">Signal</keyword>
<evidence type="ECO:0000256" key="4">
    <source>
        <dbReference type="ARBA" id="ARBA00023180"/>
    </source>
</evidence>
<name>A0A8J1TX11_OWEFU</name>
<evidence type="ECO:0000256" key="3">
    <source>
        <dbReference type="ARBA" id="ARBA00022729"/>
    </source>
</evidence>
<dbReference type="AlphaFoldDB" id="A0A8J1TX11"/>
<dbReference type="Pfam" id="PF13330">
    <property type="entry name" value="Mucin2_WxxW"/>
    <property type="match status" value="2"/>
</dbReference>
<dbReference type="OrthoDB" id="6103516at2759"/>
<evidence type="ECO:0000259" key="5">
    <source>
        <dbReference type="Pfam" id="PF13330"/>
    </source>
</evidence>
<evidence type="ECO:0000313" key="6">
    <source>
        <dbReference type="EMBL" id="CAH1797136.1"/>
    </source>
</evidence>
<dbReference type="GO" id="GO:0005576">
    <property type="term" value="C:extracellular region"/>
    <property type="evidence" value="ECO:0007669"/>
    <property type="project" value="UniProtKB-SubCell"/>
</dbReference>
<evidence type="ECO:0000313" key="7">
    <source>
        <dbReference type="Proteomes" id="UP000749559"/>
    </source>
</evidence>
<feature type="domain" description="WxxW" evidence="5">
    <location>
        <begin position="211"/>
        <end position="250"/>
    </location>
</feature>
<dbReference type="EMBL" id="CAIIXF020000010">
    <property type="protein sequence ID" value="CAH1797136.1"/>
    <property type="molecule type" value="Genomic_DNA"/>
</dbReference>
<gene>
    <name evidence="6" type="ORF">OFUS_LOCUS21471</name>
</gene>